<dbReference type="GO" id="GO:0005524">
    <property type="term" value="F:ATP binding"/>
    <property type="evidence" value="ECO:0007669"/>
    <property type="project" value="UniProtKB-UniRule"/>
</dbReference>
<comment type="subcellular location">
    <subcellularLocation>
        <location evidence="1">Cytoplasm</location>
        <location evidence="1">Cytoskeleton</location>
    </subcellularLocation>
</comment>
<dbReference type="FunFam" id="2.30.30.190:FF:000014">
    <property type="entry name" value="Uncharacterized protein, isoform E"/>
    <property type="match status" value="1"/>
</dbReference>
<dbReference type="FunFam" id="3.40.850.10:FF:000167">
    <property type="entry name" value="Uncharacterized protein"/>
    <property type="match status" value="1"/>
</dbReference>
<dbReference type="PROSITE" id="PS50067">
    <property type="entry name" value="KINESIN_MOTOR_2"/>
    <property type="match status" value="1"/>
</dbReference>
<dbReference type="SMART" id="SM00240">
    <property type="entry name" value="FHA"/>
    <property type="match status" value="2"/>
</dbReference>
<dbReference type="InterPro" id="IPR036961">
    <property type="entry name" value="Kinesin_motor_dom_sf"/>
</dbReference>
<dbReference type="CDD" id="cd22706">
    <property type="entry name" value="FHA_KIF13"/>
    <property type="match status" value="2"/>
</dbReference>
<evidence type="ECO:0000256" key="3">
    <source>
        <dbReference type="ARBA" id="ARBA00022701"/>
    </source>
</evidence>
<dbReference type="GO" id="GO:0007018">
    <property type="term" value="P:microtubule-based movement"/>
    <property type="evidence" value="ECO:0007669"/>
    <property type="project" value="InterPro"/>
</dbReference>
<feature type="region of interest" description="Disordered" evidence="11">
    <location>
        <begin position="2178"/>
        <end position="2211"/>
    </location>
</feature>
<dbReference type="InterPro" id="IPR001752">
    <property type="entry name" value="Kinesin_motor_dom"/>
</dbReference>
<keyword evidence="8" id="KW-0206">Cytoskeleton</keyword>
<dbReference type="Pfam" id="PF00498">
    <property type="entry name" value="FHA"/>
    <property type="match status" value="2"/>
</dbReference>
<dbReference type="Pfam" id="PF12473">
    <property type="entry name" value="DUF3694"/>
    <property type="match status" value="2"/>
</dbReference>
<dbReference type="SUPFAM" id="SSF49879">
    <property type="entry name" value="SMAD/FHA domain"/>
    <property type="match status" value="2"/>
</dbReference>
<dbReference type="SUPFAM" id="SSF52540">
    <property type="entry name" value="P-loop containing nucleoside triphosphate hydrolases"/>
    <property type="match status" value="1"/>
</dbReference>
<feature type="region of interest" description="Disordered" evidence="11">
    <location>
        <begin position="1996"/>
        <end position="2026"/>
    </location>
</feature>
<dbReference type="InterPro" id="IPR000253">
    <property type="entry name" value="FHA_dom"/>
</dbReference>
<feature type="domain" description="CAP-Gly" evidence="13">
    <location>
        <begin position="2060"/>
        <end position="2102"/>
    </location>
</feature>
<evidence type="ECO:0000256" key="1">
    <source>
        <dbReference type="ARBA" id="ARBA00004245"/>
    </source>
</evidence>
<dbReference type="PROSITE" id="PS00411">
    <property type="entry name" value="KINESIN_MOTOR_1"/>
    <property type="match status" value="1"/>
</dbReference>
<dbReference type="OrthoDB" id="3176171at2759"/>
<feature type="coiled-coil region" evidence="10">
    <location>
        <begin position="831"/>
        <end position="863"/>
    </location>
</feature>
<comment type="similarity">
    <text evidence="9">Belongs to the TRAFAC class myosin-kinesin ATPase superfamily. Kinesin family.</text>
</comment>
<gene>
    <name evidence="14" type="ORF">WN48_05748</name>
</gene>
<evidence type="ECO:0000256" key="9">
    <source>
        <dbReference type="PROSITE-ProRule" id="PRU00283"/>
    </source>
</evidence>
<organism evidence="14 15">
    <name type="scientific">Eufriesea mexicana</name>
    <dbReference type="NCBI Taxonomy" id="516756"/>
    <lineage>
        <taxon>Eukaryota</taxon>
        <taxon>Metazoa</taxon>
        <taxon>Ecdysozoa</taxon>
        <taxon>Arthropoda</taxon>
        <taxon>Hexapoda</taxon>
        <taxon>Insecta</taxon>
        <taxon>Pterygota</taxon>
        <taxon>Neoptera</taxon>
        <taxon>Endopterygota</taxon>
        <taxon>Hymenoptera</taxon>
        <taxon>Apocrita</taxon>
        <taxon>Aculeata</taxon>
        <taxon>Apoidea</taxon>
        <taxon>Anthophila</taxon>
        <taxon>Apidae</taxon>
        <taxon>Eufriesea</taxon>
    </lineage>
</organism>
<dbReference type="SMART" id="SM00129">
    <property type="entry name" value="KISc"/>
    <property type="match status" value="1"/>
</dbReference>
<evidence type="ECO:0000256" key="5">
    <source>
        <dbReference type="ARBA" id="ARBA00022840"/>
    </source>
</evidence>
<feature type="domain" description="Kinesin motor" evidence="12">
    <location>
        <begin position="1"/>
        <end position="356"/>
    </location>
</feature>
<dbReference type="Pfam" id="PF12423">
    <property type="entry name" value="KIF1B"/>
    <property type="match status" value="1"/>
</dbReference>
<dbReference type="SMART" id="SM01052">
    <property type="entry name" value="CAP_GLY"/>
    <property type="match status" value="1"/>
</dbReference>
<evidence type="ECO:0000313" key="15">
    <source>
        <dbReference type="Proteomes" id="UP000250275"/>
    </source>
</evidence>
<dbReference type="GO" id="GO:0008017">
    <property type="term" value="F:microtubule binding"/>
    <property type="evidence" value="ECO:0007669"/>
    <property type="project" value="InterPro"/>
</dbReference>
<dbReference type="InterPro" id="IPR022140">
    <property type="entry name" value="Kinesin-like_KIF1-typ"/>
</dbReference>
<dbReference type="SUPFAM" id="SSF74924">
    <property type="entry name" value="Cap-Gly domain"/>
    <property type="match status" value="1"/>
</dbReference>
<sequence length="2211" mass="248896">MELSENRGSRNELSCKYNNSNKDRVPTSSCAINIFLEATVTTIHVSLSKLQPLIWSKPKTFAFDHCFYSLDPSSEHFASQDVVFDALGRDILDNAFQGYNACIFAYGQTGSGKSYTMMGSGDNKGIIPRLCDNLFDMIAKQQSSELTYKVEVSYMEIYNEKVHDLLDPKPNKQSLKVREHNVLGPYVDGLSQLAVTSFQPPRSTSDVRAVSGSMPKFHFCDSNPLDSYNVWLIDNIWSWLRERGEKVSRMSLVDLAGSERAVKTGAVGDRLKEGSNINKSLTTLGLVISKLADQNSGSNKNKDKFVPYRDSVLTWLLKDNLGGNSKTVMVATISPAADNYEETLSTLRYADRAKRIVNHAVVNEDPNARIIRELRQEVETLKEMLLHATGQGSIVGQQRTDITEKLSESERLMKEMSQTWEEKLVKTERLQHERQQALEKMGISVQASGIQVEKNKYYLVNLNDDPSLNELLVYYLKVPRNSQQLERTLVGGRSAKTDQDIQLHGLGILPEHCVITIEETGLYMTPLNGARCFVNGTQVVEKTPLLHGDRIVWGNHHFFRVNCPRSATAINSEPQTPAQNIDYTFAREELMLNELSNDPIQRAIARLEKQHEEDKQGQGSIVGQQRTDITEKLSESERLMKEMSQTWEEKLVKTERLQHERQQALEKMGISVQASGIQVEKNKYYLVNLNDDPSLNELLVYYLKVPRNSQQLERTLVGGRSAKTDQDIQLHGLGILPEHCVITIEETGLYMTPLNGARCFVNGTQVVEKTPLLHGDRIVWGNHHFFRVNCPRSATAINSEPQTPAQNIDYTFAREELMLNELSNDPIQRAIARLEKQHEEDKQVALEKQRQEYERQFQQLRNILSPSTPYSPYVPYDPLRGSQSGKLPACTPTTQMRVEKWAQERDEMFKRSLGQLKADILKANALVQEANFLAEEMGKQTKFSVTLQIPPNNLSPNRKRGAFVSEPAILVKRTNMGSQVWSMEKLENKLVDMRDMYEDRKDPNNCQRLPAIKDEVPGKTQDPFYESQENHNLIGVANIFLEVLFHEVRLDYHTPIISQQGEVAGRLQVEISRISGHFPQDRICEAASESSADSTSSEPEDYSGSSHIICRVTIKQATGLPLSLSHFVFCQYMFCGHPDPIVVPAVDNSEQLNSNCQTGQRDSLVFKFNHTKDFTVPITEEFIEHCGEGALSIEVWGHRSAGFSRSKPGWEVEQQLAKARSLADRWSELTRKIELWVEIQELNEQGEYSPVDVIVKQDTLTGGIYQLRQGQQRRIQVRVKPVQNSGTLPIICQSILNIAVGSVSVRNRLQIPLDSYQDEDLSILREKWSEALMRRRQYLDQQIQKLINKQDKTEQDIEREQSLVDQWVSLTEERNAVLVPAAGSGIPGAPADWNPPAGMEPHIPVLFLDLNADDLSTHQSGEEVSVTGLNSILPKEHGNKFYNLPIIRRIEKDVCAIAAWDSSIHDNIHLNKVTDANERVFLILKTTVRLSHPAPMDLVLRKRLALNIYKRQSITDRIFKRIVRTDCLTQTGVTYEVVSNIPKASEELEDRESLAQIAASGEDNSLCDGETYIEKYTRGVSAVESILTLDRLRQSVAVKELLQAQGQPLMRKTASVPNFSQIMRSDTSMDSLNVTRSESVTDLNTELNGLLHSRRASTGHTRNDENFVSAPTKPFGIARPTFLNLNLNLNSLTRLQQSTSAKSSPNMVGGKLGLRMTTLHEETSNTGNQLSTPVHDEDEEKSDADYLEYDSYQAPAKPVKPLTSSRTLDSLVELQSTKINTPSMSSSGYGSQAVSTTNLTSEDSISVKSISVDETPDLEYRNLLDNKKPERMDSSLVEETPEEYMGEVTNALGKLNVMENTCVEENTRKNLEETGAYLDADIDSPVSSTKSDSDANTNVTHTSSTQKKDVPSQGLSNRRKSDMEISQASNSGEDSPLEGSSVVHTKLPPGKVVRRRKCSASTGRPTSSQHRASFPMVRPQLSESKVAARLEQSMQHNMPYENGDNSSSERIDDDVSDKSSAFGSRHDLSRVETPLPDWVVIGESVLVRPYSYSGVIAYVGPTEFASGTWIGVELDAPTGKNDGAVNGHRYFTCRPKCGIFVKVDKLIQDKRGRALRNYTNVPQPAPMRRSVSRGYDDDDTDFSLDGTKNHNDASVQIYEEEDERDCAEAQRRYFAEYKRDIKEERRRKRGEKMVDDATKKRTSNEREKMND</sequence>
<evidence type="ECO:0000313" key="14">
    <source>
        <dbReference type="EMBL" id="OAD54999.1"/>
    </source>
</evidence>
<evidence type="ECO:0000256" key="7">
    <source>
        <dbReference type="ARBA" id="ARBA00023175"/>
    </source>
</evidence>
<dbReference type="Proteomes" id="UP000250275">
    <property type="component" value="Unassembled WGS sequence"/>
</dbReference>
<dbReference type="Pfam" id="PF16183">
    <property type="entry name" value="Kinesin_assoc"/>
    <property type="match status" value="3"/>
</dbReference>
<feature type="region of interest" description="Disordered" evidence="11">
    <location>
        <begin position="1879"/>
        <end position="1979"/>
    </location>
</feature>
<feature type="compositionally biased region" description="Polar residues" evidence="11">
    <location>
        <begin position="1924"/>
        <end position="1933"/>
    </location>
</feature>
<keyword evidence="5 9" id="KW-0067">ATP-binding</keyword>
<evidence type="ECO:0000256" key="4">
    <source>
        <dbReference type="ARBA" id="ARBA00022741"/>
    </source>
</evidence>
<evidence type="ECO:0000256" key="6">
    <source>
        <dbReference type="ARBA" id="ARBA00023054"/>
    </source>
</evidence>
<dbReference type="Pfam" id="PF00225">
    <property type="entry name" value="Kinesin"/>
    <property type="match status" value="1"/>
</dbReference>
<evidence type="ECO:0000256" key="10">
    <source>
        <dbReference type="SAM" id="Coils"/>
    </source>
</evidence>
<reference evidence="14 15" key="1">
    <citation type="submission" date="2015-07" db="EMBL/GenBank/DDBJ databases">
        <title>The genome of Eufriesea mexicana.</title>
        <authorList>
            <person name="Pan H."/>
            <person name="Kapheim K."/>
        </authorList>
    </citation>
    <scope>NUCLEOTIDE SEQUENCE [LARGE SCALE GENOMIC DNA]</scope>
    <source>
        <strain evidence="14">0111107269</strain>
        <tissue evidence="14">Whole body</tissue>
    </source>
</reference>
<feature type="region of interest" description="Disordered" evidence="11">
    <location>
        <begin position="1722"/>
        <end position="1741"/>
    </location>
</feature>
<dbReference type="InterPro" id="IPR027417">
    <property type="entry name" value="P-loop_NTPase"/>
</dbReference>
<keyword evidence="3" id="KW-0493">Microtubule</keyword>
<dbReference type="GO" id="GO:0005874">
    <property type="term" value="C:microtubule"/>
    <property type="evidence" value="ECO:0007669"/>
    <property type="project" value="UniProtKB-KW"/>
</dbReference>
<dbReference type="Gene3D" id="2.30.30.190">
    <property type="entry name" value="CAP Gly-rich-like domain"/>
    <property type="match status" value="1"/>
</dbReference>
<evidence type="ECO:0000256" key="2">
    <source>
        <dbReference type="ARBA" id="ARBA00022490"/>
    </source>
</evidence>
<protein>
    <submittedName>
        <fullName evidence="14">Kinesin-like protein KIF13A</fullName>
    </submittedName>
</protein>
<dbReference type="Pfam" id="PF01302">
    <property type="entry name" value="CAP_GLY"/>
    <property type="match status" value="1"/>
</dbReference>
<dbReference type="EMBL" id="KQ763551">
    <property type="protein sequence ID" value="OAD54999.1"/>
    <property type="molecule type" value="Genomic_DNA"/>
</dbReference>
<evidence type="ECO:0000256" key="8">
    <source>
        <dbReference type="ARBA" id="ARBA00023212"/>
    </source>
</evidence>
<evidence type="ECO:0000259" key="12">
    <source>
        <dbReference type="PROSITE" id="PS50067"/>
    </source>
</evidence>
<keyword evidence="4 9" id="KW-0547">Nucleotide-binding</keyword>
<name>A0A310SH84_9HYME</name>
<accession>A0A310SH84</accession>
<evidence type="ECO:0000259" key="13">
    <source>
        <dbReference type="PROSITE" id="PS50245"/>
    </source>
</evidence>
<evidence type="ECO:0000256" key="11">
    <source>
        <dbReference type="SAM" id="MobiDB-lite"/>
    </source>
</evidence>
<keyword evidence="15" id="KW-1185">Reference proteome</keyword>
<feature type="compositionally biased region" description="Polar residues" evidence="11">
    <location>
        <begin position="1885"/>
        <end position="1905"/>
    </location>
</feature>
<dbReference type="PANTHER" id="PTHR47117">
    <property type="entry name" value="STAR-RELATED LIPID TRANSFER PROTEIN 9"/>
    <property type="match status" value="1"/>
</dbReference>
<dbReference type="PRINTS" id="PR00380">
    <property type="entry name" value="KINESINHEAVY"/>
</dbReference>
<dbReference type="InterPro" id="IPR019821">
    <property type="entry name" value="Kinesin_motor_CS"/>
</dbReference>
<dbReference type="GO" id="GO:0003777">
    <property type="term" value="F:microtubule motor activity"/>
    <property type="evidence" value="ECO:0007669"/>
    <property type="project" value="InterPro"/>
</dbReference>
<dbReference type="Gene3D" id="3.40.850.10">
    <property type="entry name" value="Kinesin motor domain"/>
    <property type="match status" value="2"/>
</dbReference>
<dbReference type="Gene3D" id="6.10.250.2520">
    <property type="match status" value="2"/>
</dbReference>
<dbReference type="InterPro" id="IPR036859">
    <property type="entry name" value="CAP-Gly_dom_sf"/>
</dbReference>
<feature type="compositionally biased region" description="Basic and acidic residues" evidence="11">
    <location>
        <begin position="2191"/>
        <end position="2211"/>
    </location>
</feature>
<dbReference type="InterPro" id="IPR000938">
    <property type="entry name" value="CAP-Gly_domain"/>
</dbReference>
<keyword evidence="7 9" id="KW-0505">Motor protein</keyword>
<keyword evidence="2" id="KW-0963">Cytoplasm</keyword>
<keyword evidence="6 10" id="KW-0175">Coiled coil</keyword>
<dbReference type="InterPro" id="IPR022164">
    <property type="entry name" value="Kinesin-like"/>
</dbReference>
<dbReference type="InterPro" id="IPR008984">
    <property type="entry name" value="SMAD_FHA_dom_sf"/>
</dbReference>
<dbReference type="PROSITE" id="PS50245">
    <property type="entry name" value="CAP_GLY_2"/>
    <property type="match status" value="1"/>
</dbReference>
<proteinExistence type="inferred from homology"/>
<dbReference type="Gene3D" id="2.60.200.20">
    <property type="match status" value="2"/>
</dbReference>
<dbReference type="PROSITE" id="PS00845">
    <property type="entry name" value="CAP_GLY_1"/>
    <property type="match status" value="1"/>
</dbReference>
<feature type="compositionally biased region" description="Polar residues" evidence="11">
    <location>
        <begin position="1959"/>
        <end position="1971"/>
    </location>
</feature>
<dbReference type="InterPro" id="IPR032405">
    <property type="entry name" value="Kinesin_assoc"/>
</dbReference>
<feature type="binding site" evidence="9">
    <location>
        <begin position="107"/>
        <end position="114"/>
    </location>
    <ligand>
        <name>ATP</name>
        <dbReference type="ChEBI" id="CHEBI:30616"/>
    </ligand>
</feature>